<name>A0AAV8QWC0_ENSVE</name>
<reference evidence="2 3" key="1">
    <citation type="submission" date="2022-12" db="EMBL/GenBank/DDBJ databases">
        <title>Chromosome-scale assembly of the Ensete ventricosum genome.</title>
        <authorList>
            <person name="Dussert Y."/>
            <person name="Stocks J."/>
            <person name="Wendawek A."/>
            <person name="Woldeyes F."/>
            <person name="Nichols R.A."/>
            <person name="Borrell J.S."/>
        </authorList>
    </citation>
    <scope>NUCLEOTIDE SEQUENCE [LARGE SCALE GENOMIC DNA]</scope>
    <source>
        <strain evidence="3">cv. Maze</strain>
        <tissue evidence="2">Seeds</tissue>
    </source>
</reference>
<comment type="caution">
    <text evidence="2">The sequence shown here is derived from an EMBL/GenBank/DDBJ whole genome shotgun (WGS) entry which is preliminary data.</text>
</comment>
<evidence type="ECO:0000313" key="3">
    <source>
        <dbReference type="Proteomes" id="UP001222027"/>
    </source>
</evidence>
<accession>A0AAV8QWC0</accession>
<keyword evidence="3" id="KW-1185">Reference proteome</keyword>
<sequence>MTATLLTLLMIVASPICSPAIKVSAFAVEPATHVLSFVPQPPQDAETTVQECYWEDYQLSQEEDYGYLSPVPIINPGQHAPVPHA</sequence>
<keyword evidence="1" id="KW-0732">Signal</keyword>
<evidence type="ECO:0000256" key="1">
    <source>
        <dbReference type="SAM" id="SignalP"/>
    </source>
</evidence>
<evidence type="ECO:0000313" key="2">
    <source>
        <dbReference type="EMBL" id="KAJ8486271.1"/>
    </source>
</evidence>
<organism evidence="2 3">
    <name type="scientific">Ensete ventricosum</name>
    <name type="common">Abyssinian banana</name>
    <name type="synonym">Musa ensete</name>
    <dbReference type="NCBI Taxonomy" id="4639"/>
    <lineage>
        <taxon>Eukaryota</taxon>
        <taxon>Viridiplantae</taxon>
        <taxon>Streptophyta</taxon>
        <taxon>Embryophyta</taxon>
        <taxon>Tracheophyta</taxon>
        <taxon>Spermatophyta</taxon>
        <taxon>Magnoliopsida</taxon>
        <taxon>Liliopsida</taxon>
        <taxon>Zingiberales</taxon>
        <taxon>Musaceae</taxon>
        <taxon>Ensete</taxon>
    </lineage>
</organism>
<dbReference type="Proteomes" id="UP001222027">
    <property type="component" value="Unassembled WGS sequence"/>
</dbReference>
<gene>
    <name evidence="2" type="ORF">OPV22_018756</name>
</gene>
<evidence type="ECO:0008006" key="4">
    <source>
        <dbReference type="Google" id="ProtNLM"/>
    </source>
</evidence>
<protein>
    <recommendedName>
        <fullName evidence="4">Secreted protein</fullName>
    </recommendedName>
</protein>
<feature type="chain" id="PRO_5043507795" description="Secreted protein" evidence="1">
    <location>
        <begin position="21"/>
        <end position="85"/>
    </location>
</feature>
<proteinExistence type="predicted"/>
<dbReference type="EMBL" id="JAQQAF010000005">
    <property type="protein sequence ID" value="KAJ8486271.1"/>
    <property type="molecule type" value="Genomic_DNA"/>
</dbReference>
<dbReference type="AlphaFoldDB" id="A0AAV8QWC0"/>
<feature type="signal peptide" evidence="1">
    <location>
        <begin position="1"/>
        <end position="20"/>
    </location>
</feature>